<dbReference type="PANTHER" id="PTHR23355:SF35">
    <property type="entry name" value="EXOSOME COMPLEX EXONUCLEASE RRP44"/>
    <property type="match status" value="1"/>
</dbReference>
<keyword evidence="8" id="KW-0694">RNA-binding</keyword>
<keyword evidence="3" id="KW-0698">rRNA processing</keyword>
<dbReference type="GO" id="GO:0000177">
    <property type="term" value="C:cytoplasmic exosome (RNase complex)"/>
    <property type="evidence" value="ECO:0007669"/>
    <property type="project" value="TreeGrafter"/>
</dbReference>
<dbReference type="FunFam" id="2.40.50.700:FF:000001">
    <property type="entry name" value="Exosome complex exonuclease exoribonuclease (Rrp44)"/>
    <property type="match status" value="1"/>
</dbReference>
<evidence type="ECO:0000256" key="1">
    <source>
        <dbReference type="ARBA" id="ARBA00004123"/>
    </source>
</evidence>
<dbReference type="Pfam" id="PF13638">
    <property type="entry name" value="PIN_4"/>
    <property type="match status" value="1"/>
</dbReference>
<keyword evidence="9" id="KW-0539">Nucleus</keyword>
<dbReference type="VEuPathDB" id="TriTrypDB:BSAL_57015"/>
<dbReference type="InterPro" id="IPR033771">
    <property type="entry name" value="Rrp44_CSD1"/>
</dbReference>
<dbReference type="GO" id="GO:0003723">
    <property type="term" value="F:RNA binding"/>
    <property type="evidence" value="ECO:0007669"/>
    <property type="project" value="UniProtKB-KW"/>
</dbReference>
<dbReference type="InterPro" id="IPR050180">
    <property type="entry name" value="RNR_Ribonuclease"/>
</dbReference>
<protein>
    <recommendedName>
        <fullName evidence="10">Ribosomal RNA-processing protein 44</fullName>
    </recommendedName>
</protein>
<dbReference type="PANTHER" id="PTHR23355">
    <property type="entry name" value="RIBONUCLEASE"/>
    <property type="match status" value="1"/>
</dbReference>
<evidence type="ECO:0000256" key="5">
    <source>
        <dbReference type="ARBA" id="ARBA00022801"/>
    </source>
</evidence>
<proteinExistence type="inferred from homology"/>
<evidence type="ECO:0000256" key="4">
    <source>
        <dbReference type="ARBA" id="ARBA00022722"/>
    </source>
</evidence>
<keyword evidence="4" id="KW-0540">Nuclease</keyword>
<dbReference type="Pfam" id="PF00773">
    <property type="entry name" value="RNB"/>
    <property type="match status" value="1"/>
</dbReference>
<dbReference type="GO" id="GO:0016075">
    <property type="term" value="P:rRNA catabolic process"/>
    <property type="evidence" value="ECO:0007669"/>
    <property type="project" value="TreeGrafter"/>
</dbReference>
<dbReference type="SUPFAM" id="SSF50249">
    <property type="entry name" value="Nucleic acid-binding proteins"/>
    <property type="match status" value="2"/>
</dbReference>
<dbReference type="Gene3D" id="2.40.50.700">
    <property type="match status" value="1"/>
</dbReference>
<dbReference type="Gene3D" id="3.40.50.1010">
    <property type="entry name" value="5'-nuclease"/>
    <property type="match status" value="1"/>
</dbReference>
<dbReference type="InterPro" id="IPR002716">
    <property type="entry name" value="PIN_dom"/>
</dbReference>
<comment type="subcellular location">
    <subcellularLocation>
        <location evidence="1">Nucleus</location>
    </subcellularLocation>
</comment>
<accession>A0A0S4IQF4</accession>
<feature type="region of interest" description="Disordered" evidence="12">
    <location>
        <begin position="187"/>
        <end position="206"/>
    </location>
</feature>
<evidence type="ECO:0000256" key="8">
    <source>
        <dbReference type="ARBA" id="ARBA00022884"/>
    </source>
</evidence>
<organism evidence="14 15">
    <name type="scientific">Bodo saltans</name>
    <name type="common">Flagellated protozoan</name>
    <dbReference type="NCBI Taxonomy" id="75058"/>
    <lineage>
        <taxon>Eukaryota</taxon>
        <taxon>Discoba</taxon>
        <taxon>Euglenozoa</taxon>
        <taxon>Kinetoplastea</taxon>
        <taxon>Metakinetoplastina</taxon>
        <taxon>Eubodonida</taxon>
        <taxon>Bodonidae</taxon>
        <taxon>Bodo</taxon>
    </lineage>
</organism>
<evidence type="ECO:0000313" key="14">
    <source>
        <dbReference type="EMBL" id="CUE88095.1"/>
    </source>
</evidence>
<dbReference type="EMBL" id="CYKH01000207">
    <property type="protein sequence ID" value="CUE88095.1"/>
    <property type="molecule type" value="Genomic_DNA"/>
</dbReference>
<comment type="similarity">
    <text evidence="2 11">Belongs to the RNR ribonuclease family.</text>
</comment>
<evidence type="ECO:0000259" key="13">
    <source>
        <dbReference type="SMART" id="SM00955"/>
    </source>
</evidence>
<dbReference type="Pfam" id="PF17849">
    <property type="entry name" value="OB_Dis3"/>
    <property type="match status" value="1"/>
</dbReference>
<dbReference type="InterPro" id="IPR041505">
    <property type="entry name" value="Dis3_CSD2"/>
</dbReference>
<evidence type="ECO:0000256" key="12">
    <source>
        <dbReference type="SAM" id="MobiDB-lite"/>
    </source>
</evidence>
<reference evidence="15" key="1">
    <citation type="submission" date="2015-09" db="EMBL/GenBank/DDBJ databases">
        <authorList>
            <consortium name="Pathogen Informatics"/>
        </authorList>
    </citation>
    <scope>NUCLEOTIDE SEQUENCE [LARGE SCALE GENOMIC DNA]</scope>
    <source>
        <strain evidence="15">Lake Konstanz</strain>
    </source>
</reference>
<keyword evidence="15" id="KW-1185">Reference proteome</keyword>
<dbReference type="GO" id="GO:0071031">
    <property type="term" value="P:nuclear mRNA surveillance of mRNA 3'-end processing"/>
    <property type="evidence" value="ECO:0007669"/>
    <property type="project" value="TreeGrafter"/>
</dbReference>
<dbReference type="GO" id="GO:0000176">
    <property type="term" value="C:nuclear exosome (RNase complex)"/>
    <property type="evidence" value="ECO:0007669"/>
    <property type="project" value="TreeGrafter"/>
</dbReference>
<evidence type="ECO:0000313" key="15">
    <source>
        <dbReference type="Proteomes" id="UP000051952"/>
    </source>
</evidence>
<dbReference type="InterPro" id="IPR001900">
    <property type="entry name" value="RNase_II/R"/>
</dbReference>
<evidence type="ECO:0000256" key="6">
    <source>
        <dbReference type="ARBA" id="ARBA00022835"/>
    </source>
</evidence>
<dbReference type="InterPro" id="IPR022966">
    <property type="entry name" value="RNase_II/R_CS"/>
</dbReference>
<evidence type="ECO:0000256" key="7">
    <source>
        <dbReference type="ARBA" id="ARBA00022839"/>
    </source>
</evidence>
<evidence type="ECO:0000256" key="9">
    <source>
        <dbReference type="ARBA" id="ARBA00023242"/>
    </source>
</evidence>
<dbReference type="GO" id="GO:0000175">
    <property type="term" value="F:3'-5'-RNA exonuclease activity"/>
    <property type="evidence" value="ECO:0007669"/>
    <property type="project" value="UniProtKB-ARBA"/>
</dbReference>
<name>A0A0S4IQF4_BODSA</name>
<keyword evidence="7" id="KW-0269">Exonuclease</keyword>
<dbReference type="OMA" id="GQVMRNN"/>
<dbReference type="Pfam" id="PF17216">
    <property type="entry name" value="Rrp44_CSD1"/>
    <property type="match status" value="1"/>
</dbReference>
<dbReference type="Gene3D" id="2.40.50.690">
    <property type="match status" value="1"/>
</dbReference>
<dbReference type="SMART" id="SM00955">
    <property type="entry name" value="RNB"/>
    <property type="match status" value="1"/>
</dbReference>
<feature type="compositionally biased region" description="Low complexity" evidence="12">
    <location>
        <begin position="192"/>
        <end position="204"/>
    </location>
</feature>
<feature type="domain" description="RNB" evidence="13">
    <location>
        <begin position="519"/>
        <end position="852"/>
    </location>
</feature>
<dbReference type="AlphaFoldDB" id="A0A0S4IQF4"/>
<keyword evidence="5" id="KW-0378">Hydrolase</keyword>
<dbReference type="InterPro" id="IPR012340">
    <property type="entry name" value="NA-bd_OB-fold"/>
</dbReference>
<dbReference type="OrthoDB" id="372421at2759"/>
<keyword evidence="6" id="KW-0271">Exosome</keyword>
<evidence type="ECO:0000256" key="3">
    <source>
        <dbReference type="ARBA" id="ARBA00022552"/>
    </source>
</evidence>
<evidence type="ECO:0000256" key="10">
    <source>
        <dbReference type="ARBA" id="ARBA00077930"/>
    </source>
</evidence>
<dbReference type="PROSITE" id="PS01175">
    <property type="entry name" value="RIBONUCLEASE_II"/>
    <property type="match status" value="1"/>
</dbReference>
<dbReference type="Proteomes" id="UP000051952">
    <property type="component" value="Unassembled WGS sequence"/>
</dbReference>
<gene>
    <name evidence="14" type="ORF">BSAL_57015</name>
</gene>
<dbReference type="GO" id="GO:0006364">
    <property type="term" value="P:rRNA processing"/>
    <property type="evidence" value="ECO:0007669"/>
    <property type="project" value="UniProtKB-KW"/>
</dbReference>
<dbReference type="GO" id="GO:0004519">
    <property type="term" value="F:endonuclease activity"/>
    <property type="evidence" value="ECO:0007669"/>
    <property type="project" value="TreeGrafter"/>
</dbReference>
<dbReference type="CDD" id="cd09862">
    <property type="entry name" value="PIN_Rrp44-like"/>
    <property type="match status" value="1"/>
</dbReference>
<evidence type="ECO:0000256" key="11">
    <source>
        <dbReference type="RuleBase" id="RU003901"/>
    </source>
</evidence>
<evidence type="ECO:0000256" key="2">
    <source>
        <dbReference type="ARBA" id="ARBA00005785"/>
    </source>
</evidence>
<sequence length="1002" mass="112326">MFTKKGRPAVRTITSNKAASNAPHNVHLRSDIGCGMIGCTACSTSAFSGYQPVLIPTMPVMIPDTNIVLHNINALEDTRVTNIVFLGTVLAETMNRNKAVYTRVQRMIADEAKHCYVFSNDRHEQTYCLPQQQRSSGVDEENIATPVAEPPHAATAAVVESANDYNDRCIRAAAVWLGRHMYPLQQPSTNGASNSNAEEASAASHPSIALVSHDKKLRETFEQELPHAQIVAPSLRCMTLKEFVLQVVTPESDLLEKLQYVVPGEMKEGPSNNRAHGGRIFETHLPLAALEQGVHDGVFHKGKLRVSETNCFFGEIRGKWGNECGGTTQAYDRVLIPGRKNLNRSIHDDIVCVQLLHPCDWKVPQGKKIDPAMMGDEASALSVGCIPCGKVVGILEARRRPYCGSVDVDDAEAAGRATGMVTVLIQPKNNKIPRIRIQTNQLHDIKDKRLAVVIDDWTEFSAFPTGHYIEVLGKIGDRDTEAMVILKEHDIPHYDFSAAVYDCLPKGEWKVEKSELAKRLDLRDLCIVSVDPLGCRDIDDALHCRVVNGNHLEVGVHIADVTHFMHEHTAMDEEAAKRCTSVYLVDRRINMLPQLLTENLCSIVGNEERYAFSILWEFDENFNVVRDWFGKTVIKSRAALYYGDAQKMIDDEHDEGDIAMSLKRLMKISRHFKEQREKDGALFLASQEFKFKVDNEHVNPTDMMTYQTFEANSMIEEWMLYANAAAAKKIYSVYPQWTLLRRHQHPAEGAFTLLNEALKAKVGVTLDDTNSLSLNMSLDRCVDPADPFFNKLVRILTTRCLKQAQYFSSGEYPYDEFQHFGLAMPIYTHFTSPIRRYADVVVHRQLAAAIGILNVSEDHTDRDKMNGVAETINYRHECAQKAGRDSQNLFTGFYLRNFADGNIPNEDGYVVRVSDTHVFVMVPKYGQEGKIAREQVLRVPQLLDKVEVRIIMKRRGDALRTSLEFEIVGNSCVGIADEPNAVADVDVAEPDAKKARTEGEAQ</sequence>